<keyword evidence="13" id="KW-1185">Reference proteome</keyword>
<evidence type="ECO:0000256" key="5">
    <source>
        <dbReference type="ARBA" id="ARBA00022771"/>
    </source>
</evidence>
<feature type="compositionally biased region" description="Low complexity" evidence="10">
    <location>
        <begin position="151"/>
        <end position="162"/>
    </location>
</feature>
<keyword evidence="3" id="KW-0479">Metal-binding</keyword>
<evidence type="ECO:0000256" key="10">
    <source>
        <dbReference type="SAM" id="MobiDB-lite"/>
    </source>
</evidence>
<reference evidence="12 13" key="1">
    <citation type="journal article" date="2015" name="Fungal Genet. Biol.">
        <title>Evolution of novel wood decay mechanisms in Agaricales revealed by the genome sequences of Fistulina hepatica and Cylindrobasidium torrendii.</title>
        <authorList>
            <person name="Floudas D."/>
            <person name="Held B.W."/>
            <person name="Riley R."/>
            <person name="Nagy L.G."/>
            <person name="Koehler G."/>
            <person name="Ransdell A.S."/>
            <person name="Younus H."/>
            <person name="Chow J."/>
            <person name="Chiniquy J."/>
            <person name="Lipzen A."/>
            <person name="Tritt A."/>
            <person name="Sun H."/>
            <person name="Haridas S."/>
            <person name="LaButti K."/>
            <person name="Ohm R.A."/>
            <person name="Kues U."/>
            <person name="Blanchette R.A."/>
            <person name="Grigoriev I.V."/>
            <person name="Minto R.E."/>
            <person name="Hibbett D.S."/>
        </authorList>
    </citation>
    <scope>NUCLEOTIDE SEQUENCE [LARGE SCALE GENOMIC DNA]</scope>
    <source>
        <strain evidence="12 13">FP15055 ss-10</strain>
    </source>
</reference>
<dbReference type="OrthoDB" id="6155966at2759"/>
<feature type="domain" description="C2H2-type" evidence="11">
    <location>
        <begin position="57"/>
        <end position="86"/>
    </location>
</feature>
<dbReference type="SMART" id="SM00355">
    <property type="entry name" value="ZnF_C2H2"/>
    <property type="match status" value="3"/>
</dbReference>
<dbReference type="GO" id="GO:0000981">
    <property type="term" value="F:DNA-binding transcription factor activity, RNA polymerase II-specific"/>
    <property type="evidence" value="ECO:0007669"/>
    <property type="project" value="UniProtKB-ARBA"/>
</dbReference>
<evidence type="ECO:0000256" key="9">
    <source>
        <dbReference type="PROSITE-ProRule" id="PRU00042"/>
    </source>
</evidence>
<evidence type="ECO:0000256" key="6">
    <source>
        <dbReference type="ARBA" id="ARBA00022833"/>
    </source>
</evidence>
<feature type="compositionally biased region" description="Basic and acidic residues" evidence="10">
    <location>
        <begin position="134"/>
        <end position="144"/>
    </location>
</feature>
<evidence type="ECO:0000256" key="3">
    <source>
        <dbReference type="ARBA" id="ARBA00022723"/>
    </source>
</evidence>
<dbReference type="GO" id="GO:0000978">
    <property type="term" value="F:RNA polymerase II cis-regulatory region sequence-specific DNA binding"/>
    <property type="evidence" value="ECO:0007669"/>
    <property type="project" value="UniProtKB-ARBA"/>
</dbReference>
<feature type="compositionally biased region" description="Low complexity" evidence="10">
    <location>
        <begin position="183"/>
        <end position="192"/>
    </location>
</feature>
<dbReference type="PROSITE" id="PS00028">
    <property type="entry name" value="ZINC_FINGER_C2H2_1"/>
    <property type="match status" value="3"/>
</dbReference>
<keyword evidence="7" id="KW-0539">Nucleus</keyword>
<dbReference type="AlphaFoldDB" id="A0A0D7B634"/>
<evidence type="ECO:0000313" key="12">
    <source>
        <dbReference type="EMBL" id="KIY66018.1"/>
    </source>
</evidence>
<dbReference type="EMBL" id="KN880568">
    <property type="protein sequence ID" value="KIY66018.1"/>
    <property type="molecule type" value="Genomic_DNA"/>
</dbReference>
<proteinExistence type="inferred from homology"/>
<keyword evidence="5 9" id="KW-0863">Zinc-finger</keyword>
<comment type="subcellular location">
    <subcellularLocation>
        <location evidence="1">Nucleus</location>
    </subcellularLocation>
</comment>
<dbReference type="GO" id="GO:0045944">
    <property type="term" value="P:positive regulation of transcription by RNA polymerase II"/>
    <property type="evidence" value="ECO:0007669"/>
    <property type="project" value="TreeGrafter"/>
</dbReference>
<dbReference type="InterPro" id="IPR050806">
    <property type="entry name" value="pacC/RIM101"/>
</dbReference>
<evidence type="ECO:0000259" key="11">
    <source>
        <dbReference type="PROSITE" id="PS50157"/>
    </source>
</evidence>
<feature type="compositionally biased region" description="Polar residues" evidence="10">
    <location>
        <begin position="437"/>
        <end position="449"/>
    </location>
</feature>
<dbReference type="STRING" id="1314674.A0A0D7B634"/>
<dbReference type="Pfam" id="PF00096">
    <property type="entry name" value="zf-C2H2"/>
    <property type="match status" value="1"/>
</dbReference>
<comment type="similarity">
    <text evidence="8">Belongs to the pacC/RIM101 family.</text>
</comment>
<gene>
    <name evidence="12" type="ORF">CYLTODRAFT_399407</name>
</gene>
<evidence type="ECO:0000256" key="7">
    <source>
        <dbReference type="ARBA" id="ARBA00023242"/>
    </source>
</evidence>
<dbReference type="Proteomes" id="UP000054007">
    <property type="component" value="Unassembled WGS sequence"/>
</dbReference>
<dbReference type="Gene3D" id="3.30.160.60">
    <property type="entry name" value="Classic Zinc Finger"/>
    <property type="match status" value="2"/>
</dbReference>
<feature type="domain" description="C2H2-type" evidence="11">
    <location>
        <begin position="87"/>
        <end position="114"/>
    </location>
</feature>
<dbReference type="SUPFAM" id="SSF57667">
    <property type="entry name" value="beta-beta-alpha zinc fingers"/>
    <property type="match status" value="2"/>
</dbReference>
<feature type="region of interest" description="Disordered" evidence="10">
    <location>
        <begin position="428"/>
        <end position="460"/>
    </location>
</feature>
<dbReference type="PANTHER" id="PTHR47257">
    <property type="entry name" value="PH-RESPONSE TRANSCRIPTION FACTOR PACC/RIM101"/>
    <property type="match status" value="1"/>
</dbReference>
<feature type="region of interest" description="Disordered" evidence="10">
    <location>
        <begin position="109"/>
        <end position="193"/>
    </location>
</feature>
<evidence type="ECO:0000256" key="8">
    <source>
        <dbReference type="ARBA" id="ARBA00038089"/>
    </source>
</evidence>
<dbReference type="InterPro" id="IPR036236">
    <property type="entry name" value="Znf_C2H2_sf"/>
</dbReference>
<keyword evidence="4" id="KW-0677">Repeat</keyword>
<dbReference type="GO" id="GO:0008270">
    <property type="term" value="F:zinc ion binding"/>
    <property type="evidence" value="ECO:0007669"/>
    <property type="project" value="UniProtKB-KW"/>
</dbReference>
<organism evidence="12 13">
    <name type="scientific">Cylindrobasidium torrendii FP15055 ss-10</name>
    <dbReference type="NCBI Taxonomy" id="1314674"/>
    <lineage>
        <taxon>Eukaryota</taxon>
        <taxon>Fungi</taxon>
        <taxon>Dikarya</taxon>
        <taxon>Basidiomycota</taxon>
        <taxon>Agaricomycotina</taxon>
        <taxon>Agaricomycetes</taxon>
        <taxon>Agaricomycetidae</taxon>
        <taxon>Agaricales</taxon>
        <taxon>Marasmiineae</taxon>
        <taxon>Physalacriaceae</taxon>
        <taxon>Cylindrobasidium</taxon>
    </lineage>
</organism>
<feature type="domain" description="C2H2-type" evidence="11">
    <location>
        <begin position="21"/>
        <end position="51"/>
    </location>
</feature>
<protein>
    <recommendedName>
        <fullName evidence="11">C2H2-type domain-containing protein</fullName>
    </recommendedName>
</protein>
<evidence type="ECO:0000256" key="2">
    <source>
        <dbReference type="ARBA" id="ARBA00022491"/>
    </source>
</evidence>
<dbReference type="InterPro" id="IPR013087">
    <property type="entry name" value="Znf_C2H2_type"/>
</dbReference>
<evidence type="ECO:0000256" key="1">
    <source>
        <dbReference type="ARBA" id="ARBA00004123"/>
    </source>
</evidence>
<evidence type="ECO:0000256" key="4">
    <source>
        <dbReference type="ARBA" id="ARBA00022737"/>
    </source>
</evidence>
<keyword evidence="6" id="KW-0862">Zinc</keyword>
<name>A0A0D7B634_9AGAR</name>
<dbReference type="PROSITE" id="PS50157">
    <property type="entry name" value="ZINC_FINGER_C2H2_2"/>
    <property type="match status" value="3"/>
</dbReference>
<sequence>MSGLPSPASSTSTQPSSDESLRCLWADCTQGFADPEILYNHLCNEHIGRKSTNNLCLTCKWKDCGTTCAKRDHITSHLRVHTPLKPHSCEICQKTFKRPQDLKKHEKIHTEEHHAQHKHSKAITVADPAYTTRVRGEEQKREQSSMKPPRSTSISSASSNASHFGLLPTPSPELPHQLLQDAPSPDDLLLHQPPLPSWEVLQREEAPVSAGSKRAHEYSVDEFFTDMKKRRVMPSYDSRMAERLDELAYSHQQPAFNPRSVSLEIRTPEELAAVNEFLVSLGRNVTSRPPQPSQVFPSEYFDPVGLAQLGLGDMPGISHPQGGFPEAYQHHVPQTMYPRYSGNPAAMYPSPSDMYPTPELTHMRRLSAHKYVGGGGYPSHYHHPSPESVHSASPPLDNMLRHPRGPPPAATISPMEYAPVKVMRPMVPHKSLPRSMSPASDKTSRSPSPVSGEESRSSLYPLLTNGDAQFKLAPLKRSSPSPQPEEKMLPGIHELTAKVDQIQIESTAEQRRKHAELIRDILVHVNQDYKARFGTPIREEDARPVSEPIVRDVQMVAA</sequence>
<dbReference type="GO" id="GO:0005634">
    <property type="term" value="C:nucleus"/>
    <property type="evidence" value="ECO:0007669"/>
    <property type="project" value="UniProtKB-SubCell"/>
</dbReference>
<keyword evidence="2" id="KW-0678">Repressor</keyword>
<evidence type="ECO:0000313" key="13">
    <source>
        <dbReference type="Proteomes" id="UP000054007"/>
    </source>
</evidence>
<dbReference type="FunFam" id="3.30.160.60:FF:000072">
    <property type="entry name" value="zinc finger protein 143 isoform X1"/>
    <property type="match status" value="1"/>
</dbReference>
<dbReference type="PANTHER" id="PTHR47257:SF1">
    <property type="entry name" value="PH-RESPONSE TRANSCRIPTION FACTOR PACC_RIM101"/>
    <property type="match status" value="1"/>
</dbReference>
<accession>A0A0D7B634</accession>